<dbReference type="PANTHER" id="PTHR14845:SF8">
    <property type="entry name" value="COILED-COIL DOMAIN CONTAINING 121"/>
    <property type="match status" value="1"/>
</dbReference>
<dbReference type="OrthoDB" id="9625750at2759"/>
<feature type="region of interest" description="Disordered" evidence="3">
    <location>
        <begin position="1"/>
        <end position="32"/>
    </location>
</feature>
<reference evidence="5" key="1">
    <citation type="journal article" date="2018" name="Biotechnol. Bioeng.">
        <title>A reference genome of the Chinese hamster based on a hybrid assembly strategy.</title>
        <authorList>
            <person name="Rupp O."/>
            <person name="MacDonald M.L."/>
            <person name="Li S."/>
            <person name="Dhiman H."/>
            <person name="Polson S."/>
            <person name="Griep S."/>
            <person name="Heffner K."/>
            <person name="Hernandez I."/>
            <person name="Brinkrolf K."/>
            <person name="Jadhav V."/>
            <person name="Samoudi M."/>
            <person name="Hao H."/>
            <person name="Kingham B."/>
            <person name="Goesmann A."/>
            <person name="Betenbaugh M.J."/>
            <person name="Lewis N.E."/>
            <person name="Borth N."/>
            <person name="Lee K.H."/>
        </authorList>
    </citation>
    <scope>NUCLEOTIDE SEQUENCE [LARGE SCALE GENOMIC DNA]</scope>
    <source>
        <strain evidence="5">17A/GY</strain>
    </source>
</reference>
<evidence type="ECO:0000313" key="6">
    <source>
        <dbReference type="RefSeq" id="XP_027280195.1"/>
    </source>
</evidence>
<feature type="coiled-coil region" evidence="2">
    <location>
        <begin position="118"/>
        <end position="159"/>
    </location>
</feature>
<reference evidence="6" key="3">
    <citation type="submission" date="2025-08" db="UniProtKB">
        <authorList>
            <consortium name="RefSeq"/>
        </authorList>
    </citation>
    <scope>IDENTIFICATION</scope>
    <source>
        <strain evidence="6">17A/GY</strain>
        <tissue evidence="6">Liver</tissue>
    </source>
</reference>
<accession>A0A9J7GDK5</accession>
<gene>
    <name evidence="6" type="primary">Ccdc121</name>
</gene>
<dbReference type="AlphaFoldDB" id="A0A9J7GDK5"/>
<feature type="coiled-coil region" evidence="2">
    <location>
        <begin position="189"/>
        <end position="274"/>
    </location>
</feature>
<proteinExistence type="predicted"/>
<dbReference type="CTD" id="79635"/>
<protein>
    <submittedName>
        <fullName evidence="6">Coiled-coil domain-containing protein 121</fullName>
    </submittedName>
</protein>
<evidence type="ECO:0000313" key="5">
    <source>
        <dbReference type="Proteomes" id="UP001108280"/>
    </source>
</evidence>
<evidence type="ECO:0000256" key="3">
    <source>
        <dbReference type="SAM" id="MobiDB-lite"/>
    </source>
</evidence>
<dbReference type="InterPro" id="IPR032777">
    <property type="entry name" value="DUF4515"/>
</dbReference>
<dbReference type="RefSeq" id="XP_003496642.1">
    <property type="nucleotide sequence ID" value="XM_003496594.4"/>
</dbReference>
<dbReference type="Proteomes" id="UP001108280">
    <property type="component" value="Chromosome 7"/>
</dbReference>
<evidence type="ECO:0000256" key="1">
    <source>
        <dbReference type="ARBA" id="ARBA00023054"/>
    </source>
</evidence>
<evidence type="ECO:0000259" key="4">
    <source>
        <dbReference type="Pfam" id="PF14988"/>
    </source>
</evidence>
<sequence>MVSPEQDSQISKDKSPRRSWNQSKQSASTNLVVETKKSCDVDPKVKTPLENCAPQRQTLLISSLAKNPSEQTDLNKCLSTGTSFAQSSKGSPHTSMYFTILNEFFKSESLTKLENKVKRRTMEALELLSNNIEEVQLQREQLVEENKLLEEDRLYLETESNYFLRFLRKQNDECRKKHEDLWHQYFQECAEMRRRKQELESNFAKQNKDLQTQLLQGRKTQSHLRQQAQSLKHINSVKKAQEMKIQALQKELENMKVETAIKDLQEHLQFLQQKALLDRQLQELKWLQVGRHSTKEVKKKVQVLKSTARKVNSEYCDSVQKENQGIQEELVKQVQEYRKLASIKGQLEKWKEQLKEEQWCQEAIVRGRQQLRAKRGRSHNYDPCPKE</sequence>
<dbReference type="Pfam" id="PF14988">
    <property type="entry name" value="DUF4515"/>
    <property type="match status" value="1"/>
</dbReference>
<dbReference type="RefSeq" id="XP_027280195.1">
    <property type="nucleotide sequence ID" value="XM_027424394.2"/>
</dbReference>
<dbReference type="PANTHER" id="PTHR14845">
    <property type="entry name" value="COILED-COIL DOMAIN-CONTAINING 166"/>
    <property type="match status" value="1"/>
</dbReference>
<keyword evidence="5" id="KW-1185">Reference proteome</keyword>
<name>A0A9J7GDK5_CRIGR</name>
<dbReference type="GeneID" id="100762691"/>
<feature type="domain" description="DUF4515" evidence="4">
    <location>
        <begin position="159"/>
        <end position="363"/>
    </location>
</feature>
<reference evidence="5" key="2">
    <citation type="journal article" date="2020" name="Biotechnol. Bioeng.">
        <title>Chromosome-scale scaffolds for the Chinese hamster reference genome assembly to facilitate the study of the CHO epigenome.</title>
        <authorList>
            <person name="Hilliard W."/>
            <person name="MacDonald M."/>
            <person name="Lee K.H."/>
        </authorList>
    </citation>
    <scope>NUCLEOTIDE SEQUENCE [LARGE SCALE GENOMIC DNA]</scope>
    <source>
        <strain evidence="5">17A/GY</strain>
    </source>
</reference>
<keyword evidence="1 2" id="KW-0175">Coiled coil</keyword>
<dbReference type="KEGG" id="cge:100762691"/>
<organism evidence="5 6">
    <name type="scientific">Cricetulus griseus</name>
    <name type="common">Chinese hamster</name>
    <name type="synonym">Cricetulus barabensis griseus</name>
    <dbReference type="NCBI Taxonomy" id="10029"/>
    <lineage>
        <taxon>Eukaryota</taxon>
        <taxon>Metazoa</taxon>
        <taxon>Chordata</taxon>
        <taxon>Craniata</taxon>
        <taxon>Vertebrata</taxon>
        <taxon>Euteleostomi</taxon>
        <taxon>Mammalia</taxon>
        <taxon>Eutheria</taxon>
        <taxon>Euarchontoglires</taxon>
        <taxon>Glires</taxon>
        <taxon>Rodentia</taxon>
        <taxon>Myomorpha</taxon>
        <taxon>Muroidea</taxon>
        <taxon>Cricetidae</taxon>
        <taxon>Cricetinae</taxon>
        <taxon>Cricetulus</taxon>
    </lineage>
</organism>
<evidence type="ECO:0000256" key="2">
    <source>
        <dbReference type="SAM" id="Coils"/>
    </source>
</evidence>
<feature type="compositionally biased region" description="Polar residues" evidence="3">
    <location>
        <begin position="18"/>
        <end position="32"/>
    </location>
</feature>